<feature type="compositionally biased region" description="Polar residues" evidence="1">
    <location>
        <begin position="232"/>
        <end position="251"/>
    </location>
</feature>
<feature type="region of interest" description="Disordered" evidence="1">
    <location>
        <begin position="219"/>
        <end position="271"/>
    </location>
</feature>
<accession>A0A0K8SRD8</accession>
<evidence type="ECO:0000313" key="3">
    <source>
        <dbReference type="EMBL" id="JAG55699.1"/>
    </source>
</evidence>
<keyword evidence="2" id="KW-1133">Transmembrane helix</keyword>
<dbReference type="AlphaFoldDB" id="A0A0K8SRD8"/>
<reference evidence="3" key="1">
    <citation type="submission" date="2014-09" db="EMBL/GenBank/DDBJ databases">
        <authorList>
            <person name="Magalhaes I.L.F."/>
            <person name="Oliveira U."/>
            <person name="Santos F.R."/>
            <person name="Vidigal T.H.D.A."/>
            <person name="Brescovit A.D."/>
            <person name="Santos A.J."/>
        </authorList>
    </citation>
    <scope>NUCLEOTIDE SEQUENCE</scope>
</reference>
<feature type="non-terminal residue" evidence="3">
    <location>
        <position position="1"/>
    </location>
</feature>
<dbReference type="EMBL" id="GBRD01010125">
    <property type="protein sequence ID" value="JAG55699.1"/>
    <property type="molecule type" value="Transcribed_RNA"/>
</dbReference>
<feature type="non-terminal residue" evidence="3">
    <location>
        <position position="271"/>
    </location>
</feature>
<name>A0A0K8SRD8_LYGHE</name>
<keyword evidence="2" id="KW-0812">Transmembrane</keyword>
<keyword evidence="2" id="KW-0472">Membrane</keyword>
<proteinExistence type="predicted"/>
<evidence type="ECO:0000256" key="2">
    <source>
        <dbReference type="SAM" id="Phobius"/>
    </source>
</evidence>
<organism evidence="3">
    <name type="scientific">Lygus hesperus</name>
    <name type="common">Western plant bug</name>
    <dbReference type="NCBI Taxonomy" id="30085"/>
    <lineage>
        <taxon>Eukaryota</taxon>
        <taxon>Metazoa</taxon>
        <taxon>Ecdysozoa</taxon>
        <taxon>Arthropoda</taxon>
        <taxon>Hexapoda</taxon>
        <taxon>Insecta</taxon>
        <taxon>Pterygota</taxon>
        <taxon>Neoptera</taxon>
        <taxon>Paraneoptera</taxon>
        <taxon>Hemiptera</taxon>
        <taxon>Heteroptera</taxon>
        <taxon>Panheteroptera</taxon>
        <taxon>Cimicomorpha</taxon>
        <taxon>Miridae</taxon>
        <taxon>Mirini</taxon>
        <taxon>Lygus</taxon>
    </lineage>
</organism>
<feature type="compositionally biased region" description="Polar residues" evidence="1">
    <location>
        <begin position="260"/>
        <end position="271"/>
    </location>
</feature>
<protein>
    <submittedName>
        <fullName evidence="3">Uncharacterized protein</fullName>
    </submittedName>
</protein>
<sequence>KDLDIFTVVAMGFPHLAFVCLLGIVSLTYSRENHAFGRAAFSHTSLTNTRDENTENLFEKSQTGRSQREHAKRVLTKYWNATETINPPIRKELRKKIGMRILLELDHIPKSGSRAMVGNQAIANVIKEISDEMKHQADCKTGTTKDENESMLNTVFESIGGPNKEFGSEEEMNMAVNVLQNVLGIIKGGSTCPEPTGRTITMKPEYNATTLSTTSVKKSNVTVTVKHETRKPSGTNKGKLSTTTESSTAFTKSPKPTKPELSTTDSGKSST</sequence>
<evidence type="ECO:0000256" key="1">
    <source>
        <dbReference type="SAM" id="MobiDB-lite"/>
    </source>
</evidence>
<feature type="transmembrane region" description="Helical" evidence="2">
    <location>
        <begin position="6"/>
        <end position="29"/>
    </location>
</feature>